<dbReference type="EMBL" id="VSSQ01080808">
    <property type="protein sequence ID" value="MPN29906.1"/>
    <property type="molecule type" value="Genomic_DNA"/>
</dbReference>
<organism evidence="1">
    <name type="scientific">bioreactor metagenome</name>
    <dbReference type="NCBI Taxonomy" id="1076179"/>
    <lineage>
        <taxon>unclassified sequences</taxon>
        <taxon>metagenomes</taxon>
        <taxon>ecological metagenomes</taxon>
    </lineage>
</organism>
<sequence>MAHKTIRGGLCPGGRVRMERLASLVKYGRLDPSKLVTHEFKTFDKMEEALLLMKDKPRDLIKPVVILE</sequence>
<name>A0A645GUH5_9ZZZZ</name>
<keyword evidence="1" id="KW-0560">Oxidoreductase</keyword>
<gene>
    <name evidence="1" type="primary">adh_15</name>
    <name evidence="1" type="ORF">SDC9_177360</name>
</gene>
<dbReference type="EC" id="1.1.1.80" evidence="1"/>
<dbReference type="GO" id="GO:0050009">
    <property type="term" value="F:isopropanol dehydrogenase (NADP+) activity"/>
    <property type="evidence" value="ECO:0007669"/>
    <property type="project" value="UniProtKB-EC"/>
</dbReference>
<protein>
    <submittedName>
        <fullName evidence="1">NADP-dependent isopropanol dehydrogenase</fullName>
        <ecNumber evidence="1">1.1.1.80</ecNumber>
    </submittedName>
</protein>
<proteinExistence type="predicted"/>
<comment type="caution">
    <text evidence="1">The sequence shown here is derived from an EMBL/GenBank/DDBJ whole genome shotgun (WGS) entry which is preliminary data.</text>
</comment>
<dbReference type="AlphaFoldDB" id="A0A645GUH5"/>
<accession>A0A645GUH5</accession>
<evidence type="ECO:0000313" key="1">
    <source>
        <dbReference type="EMBL" id="MPN29906.1"/>
    </source>
</evidence>
<reference evidence="1" key="1">
    <citation type="submission" date="2019-08" db="EMBL/GenBank/DDBJ databases">
        <authorList>
            <person name="Kucharzyk K."/>
            <person name="Murdoch R.W."/>
            <person name="Higgins S."/>
            <person name="Loffler F."/>
        </authorList>
    </citation>
    <scope>NUCLEOTIDE SEQUENCE</scope>
</reference>
<dbReference type="Gene3D" id="3.90.180.10">
    <property type="entry name" value="Medium-chain alcohol dehydrogenases, catalytic domain"/>
    <property type="match status" value="1"/>
</dbReference>